<keyword evidence="8" id="KW-0812">Transmembrane</keyword>
<dbReference type="PANTHER" id="PTHR41523:SF8">
    <property type="entry name" value="ETHYLENE RESPONSE SENSOR PROTEIN"/>
    <property type="match status" value="1"/>
</dbReference>
<dbReference type="InterPro" id="IPR011102">
    <property type="entry name" value="Sig_transdc_His_kinase_HWE"/>
</dbReference>
<dbReference type="Gene3D" id="3.30.450.20">
    <property type="entry name" value="PAS domain"/>
    <property type="match status" value="1"/>
</dbReference>
<reference evidence="10 11" key="1">
    <citation type="submission" date="2017-08" db="EMBL/GenBank/DDBJ databases">
        <authorList>
            <person name="de Groot N.N."/>
        </authorList>
    </citation>
    <scope>NUCLEOTIDE SEQUENCE [LARGE SCALE GENOMIC DNA]</scope>
    <source>
        <strain evidence="10 11">USBA 352</strain>
    </source>
</reference>
<dbReference type="GO" id="GO:0005524">
    <property type="term" value="F:ATP binding"/>
    <property type="evidence" value="ECO:0007669"/>
    <property type="project" value="UniProtKB-KW"/>
</dbReference>
<evidence type="ECO:0000256" key="7">
    <source>
        <dbReference type="ARBA" id="ARBA00022840"/>
    </source>
</evidence>
<comment type="catalytic activity">
    <reaction evidence="1">
        <text>ATP + protein L-histidine = ADP + protein N-phospho-L-histidine.</text>
        <dbReference type="EC" id="2.7.13.3"/>
    </reaction>
</comment>
<protein>
    <recommendedName>
        <fullName evidence="2">histidine kinase</fullName>
        <ecNumber evidence="2">2.7.13.3</ecNumber>
    </recommendedName>
</protein>
<keyword evidence="7" id="KW-0067">ATP-binding</keyword>
<dbReference type="SMART" id="SM00911">
    <property type="entry name" value="HWE_HK"/>
    <property type="match status" value="1"/>
</dbReference>
<evidence type="ECO:0000256" key="2">
    <source>
        <dbReference type="ARBA" id="ARBA00012438"/>
    </source>
</evidence>
<dbReference type="InterPro" id="IPR003660">
    <property type="entry name" value="HAMP_dom"/>
</dbReference>
<gene>
    <name evidence="10" type="ORF">SAMN05421512_105128</name>
</gene>
<keyword evidence="5" id="KW-0547">Nucleotide-binding</keyword>
<dbReference type="GO" id="GO:0016020">
    <property type="term" value="C:membrane"/>
    <property type="evidence" value="ECO:0007669"/>
    <property type="project" value="InterPro"/>
</dbReference>
<dbReference type="GO" id="GO:0004673">
    <property type="term" value="F:protein histidine kinase activity"/>
    <property type="evidence" value="ECO:0007669"/>
    <property type="project" value="UniProtKB-EC"/>
</dbReference>
<keyword evidence="8" id="KW-1133">Transmembrane helix</keyword>
<feature type="transmembrane region" description="Helical" evidence="8">
    <location>
        <begin position="252"/>
        <end position="274"/>
    </location>
</feature>
<evidence type="ECO:0000313" key="11">
    <source>
        <dbReference type="Proteomes" id="UP000219331"/>
    </source>
</evidence>
<accession>A0A285SFB5</accession>
<keyword evidence="3" id="KW-0597">Phosphoprotein</keyword>
<dbReference type="Pfam" id="PF07568">
    <property type="entry name" value="HisKA_2"/>
    <property type="match status" value="1"/>
</dbReference>
<evidence type="ECO:0000256" key="4">
    <source>
        <dbReference type="ARBA" id="ARBA00022679"/>
    </source>
</evidence>
<dbReference type="OrthoDB" id="9767435at2"/>
<dbReference type="STRING" id="538381.GCA_001696535_02162"/>
<keyword evidence="6 10" id="KW-0418">Kinase</keyword>
<feature type="domain" description="HAMP" evidence="9">
    <location>
        <begin position="280"/>
        <end position="334"/>
    </location>
</feature>
<keyword evidence="11" id="KW-1185">Reference proteome</keyword>
<keyword evidence="8" id="KW-0472">Membrane</keyword>
<feature type="transmembrane region" description="Helical" evidence="8">
    <location>
        <begin position="20"/>
        <end position="40"/>
    </location>
</feature>
<dbReference type="InterPro" id="IPR011495">
    <property type="entry name" value="Sig_transdc_His_kin_sub2_dim/P"/>
</dbReference>
<evidence type="ECO:0000256" key="3">
    <source>
        <dbReference type="ARBA" id="ARBA00022553"/>
    </source>
</evidence>
<dbReference type="PROSITE" id="PS50885">
    <property type="entry name" value="HAMP"/>
    <property type="match status" value="1"/>
</dbReference>
<evidence type="ECO:0000256" key="5">
    <source>
        <dbReference type="ARBA" id="ARBA00022741"/>
    </source>
</evidence>
<evidence type="ECO:0000256" key="1">
    <source>
        <dbReference type="ARBA" id="ARBA00000085"/>
    </source>
</evidence>
<dbReference type="Proteomes" id="UP000219331">
    <property type="component" value="Unassembled WGS sequence"/>
</dbReference>
<dbReference type="EMBL" id="OBML01000005">
    <property type="protein sequence ID" value="SOC06577.1"/>
    <property type="molecule type" value="Genomic_DNA"/>
</dbReference>
<name>A0A285SFB5_9HYPH</name>
<proteinExistence type="predicted"/>
<evidence type="ECO:0000256" key="6">
    <source>
        <dbReference type="ARBA" id="ARBA00022777"/>
    </source>
</evidence>
<sequence length="550" mass="60105">MPWSKLPPNSTRLDRRLFAHIAAALIPLAALAFLLSYSDLERRSQEEHKRFLDYARLIGQSSAKVIARAEGYASALNSLDPQVLGDCRRVFASMREDLIEATELSIYRGEIPMCNIGLDEDGTVNERPVGAPNEAVTGPAAKTITVSRTNEATGTRIDIGLRPQTLLIAPITATAATNIGFALVDKSSAVLASHVYEETDIGSFLQIVGETRADGADFSESDRGWFVGSSTLPGTDYRVVTASRSSEHRLELWLTVLRALLPPLILLAVVFVVLRYGIQRFLLRYLSHIYSTFRQYGTGNTRARVGQLASAPPEIDLLGVTFDMMADRIERRTHDTEAALAEQRRLSRELHHRIKNTLQMIISLVSMQRRDATGPREKAALRVTLERILAIAAAYRVSYASTEGTNVALTALVHEVVEGLRGPAMLPQGRVRIQTNAGANAAEIDLDRAIPLAFILAELLPPRFDCLLPGEVVSIELSGAERIAMVISGASQINDTLDGNETGAPTSLRSRLVHAYLHQLDATCGMEDAIARLEIPLHPIPPAQTSASMH</sequence>
<evidence type="ECO:0000256" key="8">
    <source>
        <dbReference type="SAM" id="Phobius"/>
    </source>
</evidence>
<dbReference type="GO" id="GO:0007165">
    <property type="term" value="P:signal transduction"/>
    <property type="evidence" value="ECO:0007669"/>
    <property type="project" value="InterPro"/>
</dbReference>
<dbReference type="PANTHER" id="PTHR41523">
    <property type="entry name" value="TWO-COMPONENT SYSTEM SENSOR PROTEIN"/>
    <property type="match status" value="1"/>
</dbReference>
<dbReference type="RefSeq" id="WP_067219611.1">
    <property type="nucleotide sequence ID" value="NZ_JAJGNR010000004.1"/>
</dbReference>
<dbReference type="AlphaFoldDB" id="A0A285SFB5"/>
<dbReference type="EC" id="2.7.13.3" evidence="2"/>
<evidence type="ECO:0000259" key="9">
    <source>
        <dbReference type="PROSITE" id="PS50885"/>
    </source>
</evidence>
<keyword evidence="4" id="KW-0808">Transferase</keyword>
<evidence type="ECO:0000313" key="10">
    <source>
        <dbReference type="EMBL" id="SOC06577.1"/>
    </source>
</evidence>
<organism evidence="10 11">
    <name type="scientific">Stappia indica</name>
    <dbReference type="NCBI Taxonomy" id="538381"/>
    <lineage>
        <taxon>Bacteria</taxon>
        <taxon>Pseudomonadati</taxon>
        <taxon>Pseudomonadota</taxon>
        <taxon>Alphaproteobacteria</taxon>
        <taxon>Hyphomicrobiales</taxon>
        <taxon>Stappiaceae</taxon>
        <taxon>Stappia</taxon>
    </lineage>
</organism>